<evidence type="ECO:0000256" key="1">
    <source>
        <dbReference type="SAM" id="MobiDB-lite"/>
    </source>
</evidence>
<feature type="compositionally biased region" description="Acidic residues" evidence="1">
    <location>
        <begin position="50"/>
        <end position="68"/>
    </location>
</feature>
<feature type="region of interest" description="Disordered" evidence="1">
    <location>
        <begin position="119"/>
        <end position="173"/>
    </location>
</feature>
<organism evidence="3 4">
    <name type="scientific">Mugilogobius chulae</name>
    <name type="common">yellowstripe goby</name>
    <dbReference type="NCBI Taxonomy" id="88201"/>
    <lineage>
        <taxon>Eukaryota</taxon>
        <taxon>Metazoa</taxon>
        <taxon>Chordata</taxon>
        <taxon>Craniata</taxon>
        <taxon>Vertebrata</taxon>
        <taxon>Euteleostomi</taxon>
        <taxon>Actinopterygii</taxon>
        <taxon>Neopterygii</taxon>
        <taxon>Teleostei</taxon>
        <taxon>Neoteleostei</taxon>
        <taxon>Acanthomorphata</taxon>
        <taxon>Gobiaria</taxon>
        <taxon>Gobiiformes</taxon>
        <taxon>Gobioidei</taxon>
        <taxon>Gobiidae</taxon>
        <taxon>Gobionellinae</taxon>
        <taxon>Mugilogobius</taxon>
    </lineage>
</organism>
<feature type="compositionally biased region" description="Polar residues" evidence="1">
    <location>
        <begin position="455"/>
        <end position="467"/>
    </location>
</feature>
<comment type="caution">
    <text evidence="3">The sequence shown here is derived from an EMBL/GenBank/DDBJ whole genome shotgun (WGS) entry which is preliminary data.</text>
</comment>
<keyword evidence="4" id="KW-1185">Reference proteome</keyword>
<reference evidence="4" key="1">
    <citation type="submission" date="2024-04" db="EMBL/GenBank/DDBJ databases">
        <title>Salinicola lusitanus LLJ914,a marine bacterium isolated from the Okinawa Trough.</title>
        <authorList>
            <person name="Li J."/>
        </authorList>
    </citation>
    <scope>NUCLEOTIDE SEQUENCE [LARGE SCALE GENOMIC DNA]</scope>
</reference>
<dbReference type="AlphaFoldDB" id="A0AAW0PFS1"/>
<feature type="region of interest" description="Disordered" evidence="1">
    <location>
        <begin position="449"/>
        <end position="498"/>
    </location>
</feature>
<feature type="domain" description="PiggyBac transposable element-derived protein" evidence="2">
    <location>
        <begin position="179"/>
        <end position="274"/>
    </location>
</feature>
<protein>
    <recommendedName>
        <fullName evidence="2">PiggyBac transposable element-derived protein domain-containing protein</fullName>
    </recommendedName>
</protein>
<sequence>MGLNLIANRTRIKYLITCPECSGACVKTEGVSVKTDEWSLLEQRRREETQTDSEGDTEHSSDEEEDDWQPASRCPLWKLSLSRTEQLLRTIADSSEVEDFSDGEGSDPAVDELFPQNADLMDEQPDSSDEDSESQPLHPPEHRRGPERQHVESDDLDEDEPRPEQKNAGHGERWRRWQPLDYVEQYMDSELMKVIADCTNAMSLVNTGTSLQTSVVELYHFFGAAILMSCVPYPQTKMYWSNGLQIPAISDTMSRDRFFKLRSHLKVVIDDHVSENRRKDDKFWKNPETPGERASASVTRADGKVCVVKWYDHRPVVMLSTVHSEQPEDTYQRWSKKDKQYATVTRPNIIREHKTKMEGVDTSDRMMRHYRMCVRTQKWTHRLLMHFTDLALVNSWMLYRRDNLERGTPKKTIMTFLQFRMVVAQVFLSKRTVLLKALISKKRTKTDTFHRRTKSLASSRSHTSQSGPARLTCPRWSPPKTPSDAECKAAPGKAACDV</sequence>
<dbReference type="PANTHER" id="PTHR47272:SF2">
    <property type="entry name" value="PIGGYBAC TRANSPOSABLE ELEMENT-DERIVED PROTEIN 3-LIKE"/>
    <property type="match status" value="1"/>
</dbReference>
<gene>
    <name evidence="3" type="ORF">WMY93_008369</name>
</gene>
<name>A0AAW0PFS1_9GOBI</name>
<evidence type="ECO:0000313" key="3">
    <source>
        <dbReference type="EMBL" id="KAK7926059.1"/>
    </source>
</evidence>
<feature type="compositionally biased region" description="Basic and acidic residues" evidence="1">
    <location>
        <begin position="162"/>
        <end position="173"/>
    </location>
</feature>
<feature type="compositionally biased region" description="Acidic residues" evidence="1">
    <location>
        <begin position="120"/>
        <end position="133"/>
    </location>
</feature>
<feature type="domain" description="PiggyBac transposable element-derived protein" evidence="2">
    <location>
        <begin position="298"/>
        <end position="396"/>
    </location>
</feature>
<accession>A0AAW0PFS1</accession>
<dbReference type="InterPro" id="IPR029526">
    <property type="entry name" value="PGBD"/>
</dbReference>
<dbReference type="Pfam" id="PF13843">
    <property type="entry name" value="DDE_Tnp_1_7"/>
    <property type="match status" value="2"/>
</dbReference>
<dbReference type="Proteomes" id="UP001460270">
    <property type="component" value="Unassembled WGS sequence"/>
</dbReference>
<proteinExistence type="predicted"/>
<dbReference type="PANTHER" id="PTHR47272">
    <property type="entry name" value="DDE_TNP_1_7 DOMAIN-CONTAINING PROTEIN"/>
    <property type="match status" value="1"/>
</dbReference>
<feature type="region of interest" description="Disordered" evidence="1">
    <location>
        <begin position="42"/>
        <end position="75"/>
    </location>
</feature>
<evidence type="ECO:0000313" key="4">
    <source>
        <dbReference type="Proteomes" id="UP001460270"/>
    </source>
</evidence>
<evidence type="ECO:0000259" key="2">
    <source>
        <dbReference type="Pfam" id="PF13843"/>
    </source>
</evidence>
<feature type="compositionally biased region" description="Basic and acidic residues" evidence="1">
    <location>
        <begin position="139"/>
        <end position="153"/>
    </location>
</feature>
<dbReference type="EMBL" id="JBBPFD010000005">
    <property type="protein sequence ID" value="KAK7926059.1"/>
    <property type="molecule type" value="Genomic_DNA"/>
</dbReference>